<proteinExistence type="predicted"/>
<evidence type="ECO:0000313" key="2">
    <source>
        <dbReference type="Proteomes" id="UP000091857"/>
    </source>
</evidence>
<dbReference type="Proteomes" id="UP000091857">
    <property type="component" value="Chromosome 17"/>
</dbReference>
<comment type="caution">
    <text evidence="1">The sequence shown here is derived from an EMBL/GenBank/DDBJ whole genome shotgun (WGS) entry which is preliminary data.</text>
</comment>
<protein>
    <submittedName>
        <fullName evidence="1">Uncharacterized protein</fullName>
    </submittedName>
</protein>
<dbReference type="EMBL" id="CM004403">
    <property type="protein sequence ID" value="KAG8634825.1"/>
    <property type="molecule type" value="Genomic_DNA"/>
</dbReference>
<sequence>MSDLRLLAVEFLIESAHRLEATPIVKYTALSLLADRFYPSLSRSVGQRKMGNWLLQPMTQSNLQLFALVSIWISSKSLKTLGDKSIKEQHFTARDFLEAEVVFLQVLNYEIGAGNIAFVFLEELLAQFRGVAKNGELIDFEACMDIMDLLYEKEETSVLYSSPRTLAASTLVASYVITVPVPTQRWRFPVLPWVKFVTSFKEEDIVEIVRDILMHVLDPRQPGIKILEVEEKKFL</sequence>
<name>A0ACB7G3N9_MANES</name>
<keyword evidence="2" id="KW-1185">Reference proteome</keyword>
<reference evidence="2" key="1">
    <citation type="journal article" date="2016" name="Nat. Biotechnol.">
        <title>Sequencing wild and cultivated cassava and related species reveals extensive interspecific hybridization and genetic diversity.</title>
        <authorList>
            <person name="Bredeson J.V."/>
            <person name="Lyons J.B."/>
            <person name="Prochnik S.E."/>
            <person name="Wu G.A."/>
            <person name="Ha C.M."/>
            <person name="Edsinger-Gonzales E."/>
            <person name="Grimwood J."/>
            <person name="Schmutz J."/>
            <person name="Rabbi I.Y."/>
            <person name="Egesi C."/>
            <person name="Nauluvula P."/>
            <person name="Lebot V."/>
            <person name="Ndunguru J."/>
            <person name="Mkamilo G."/>
            <person name="Bart R.S."/>
            <person name="Setter T.L."/>
            <person name="Gleadow R.M."/>
            <person name="Kulakow P."/>
            <person name="Ferguson M.E."/>
            <person name="Rounsley S."/>
            <person name="Rokhsar D.S."/>
        </authorList>
    </citation>
    <scope>NUCLEOTIDE SEQUENCE [LARGE SCALE GENOMIC DNA]</scope>
    <source>
        <strain evidence="2">cv. AM560-2</strain>
    </source>
</reference>
<gene>
    <name evidence="1" type="ORF">MANES_17G089333v8</name>
</gene>
<organism evidence="1 2">
    <name type="scientific">Manihot esculenta</name>
    <name type="common">Cassava</name>
    <name type="synonym">Jatropha manihot</name>
    <dbReference type="NCBI Taxonomy" id="3983"/>
    <lineage>
        <taxon>Eukaryota</taxon>
        <taxon>Viridiplantae</taxon>
        <taxon>Streptophyta</taxon>
        <taxon>Embryophyta</taxon>
        <taxon>Tracheophyta</taxon>
        <taxon>Spermatophyta</taxon>
        <taxon>Magnoliopsida</taxon>
        <taxon>eudicotyledons</taxon>
        <taxon>Gunneridae</taxon>
        <taxon>Pentapetalae</taxon>
        <taxon>rosids</taxon>
        <taxon>fabids</taxon>
        <taxon>Malpighiales</taxon>
        <taxon>Euphorbiaceae</taxon>
        <taxon>Crotonoideae</taxon>
        <taxon>Manihoteae</taxon>
        <taxon>Manihot</taxon>
    </lineage>
</organism>
<accession>A0ACB7G3N9</accession>
<evidence type="ECO:0000313" key="1">
    <source>
        <dbReference type="EMBL" id="KAG8634825.1"/>
    </source>
</evidence>